<dbReference type="EMBL" id="UINC01163343">
    <property type="protein sequence ID" value="SVD63604.1"/>
    <property type="molecule type" value="Genomic_DNA"/>
</dbReference>
<feature type="region of interest" description="Disordered" evidence="1">
    <location>
        <begin position="53"/>
        <end position="72"/>
    </location>
</feature>
<organism evidence="2">
    <name type="scientific">marine metagenome</name>
    <dbReference type="NCBI Taxonomy" id="408172"/>
    <lineage>
        <taxon>unclassified sequences</taxon>
        <taxon>metagenomes</taxon>
        <taxon>ecological metagenomes</taxon>
    </lineage>
</organism>
<sequence length="72" mass="8316">MASQYVCDHGRKLLLQKLAEVSPYPSVDLWRTYSITCHRPARHTAIRFRTVPRPDEKVHDLSSPVSKHHSHA</sequence>
<gene>
    <name evidence="2" type="ORF">METZ01_LOCUS416458</name>
</gene>
<evidence type="ECO:0000256" key="1">
    <source>
        <dbReference type="SAM" id="MobiDB-lite"/>
    </source>
</evidence>
<reference evidence="2" key="1">
    <citation type="submission" date="2018-05" db="EMBL/GenBank/DDBJ databases">
        <authorList>
            <person name="Lanie J.A."/>
            <person name="Ng W.-L."/>
            <person name="Kazmierczak K.M."/>
            <person name="Andrzejewski T.M."/>
            <person name="Davidsen T.M."/>
            <person name="Wayne K.J."/>
            <person name="Tettelin H."/>
            <person name="Glass J.I."/>
            <person name="Rusch D."/>
            <person name="Podicherti R."/>
            <person name="Tsui H.-C.T."/>
            <person name="Winkler M.E."/>
        </authorList>
    </citation>
    <scope>NUCLEOTIDE SEQUENCE</scope>
</reference>
<dbReference type="AlphaFoldDB" id="A0A382WY93"/>
<feature type="non-terminal residue" evidence="2">
    <location>
        <position position="72"/>
    </location>
</feature>
<accession>A0A382WY93</accession>
<name>A0A382WY93_9ZZZZ</name>
<protein>
    <submittedName>
        <fullName evidence="2">Uncharacterized protein</fullName>
    </submittedName>
</protein>
<proteinExistence type="predicted"/>
<evidence type="ECO:0000313" key="2">
    <source>
        <dbReference type="EMBL" id="SVD63604.1"/>
    </source>
</evidence>